<comment type="caution">
    <text evidence="12">The sequence shown here is derived from an EMBL/GenBank/DDBJ whole genome shotgun (WGS) entry which is preliminary data.</text>
</comment>
<keyword evidence="7 9" id="KW-0378">Hydrolase</keyword>
<sequence length="215" mass="23374">MRMKVLITGFDPFGGESINPALEAVKMIPENIEGAEVIKLEIPTVFGKSIKKIEEKIEEIKPDVVISIGQAGGRFGVTPERVAINMDDARIEDNEGNQPIDIPIYEDGESAYFSNLPIKAMVKEMVDNGIPASVSNTAGTFVCNHVMYGVLYLVNKKYKNIRAGFIHVPYIPAQVVNKPNTPSMSINDIAKGLELSIKAIVLNNNDIKTVGGAVC</sequence>
<feature type="active site" evidence="9 10">
    <location>
        <position position="80"/>
    </location>
</feature>
<organism evidence="12 13">
    <name type="scientific">Clostridium perfringens</name>
    <dbReference type="NCBI Taxonomy" id="1502"/>
    <lineage>
        <taxon>Bacteria</taxon>
        <taxon>Bacillati</taxon>
        <taxon>Bacillota</taxon>
        <taxon>Clostridia</taxon>
        <taxon>Eubacteriales</taxon>
        <taxon>Clostridiaceae</taxon>
        <taxon>Clostridium</taxon>
    </lineage>
</organism>
<dbReference type="PRINTS" id="PR00706">
    <property type="entry name" value="PYROGLUPTASE"/>
</dbReference>
<comment type="function">
    <text evidence="2 9">Removes 5-oxoproline from various penultimate amino acid residues except L-proline.</text>
</comment>
<dbReference type="HAMAP" id="MF_00417">
    <property type="entry name" value="Pyrrolid_peptidase"/>
    <property type="match status" value="1"/>
</dbReference>
<feature type="active site" evidence="9 11">
    <location>
        <position position="143"/>
    </location>
</feature>
<dbReference type="NCBIfam" id="NF009676">
    <property type="entry name" value="PRK13197.1"/>
    <property type="match status" value="1"/>
</dbReference>
<dbReference type="Pfam" id="PF01470">
    <property type="entry name" value="Peptidase_C15"/>
    <property type="match status" value="1"/>
</dbReference>
<evidence type="ECO:0000256" key="11">
    <source>
        <dbReference type="PROSITE-ProRule" id="PRU10077"/>
    </source>
</evidence>
<dbReference type="AlphaFoldDB" id="A0A133N5X9"/>
<dbReference type="Proteomes" id="UP000070646">
    <property type="component" value="Unassembled WGS sequence"/>
</dbReference>
<dbReference type="InterPro" id="IPR033693">
    <property type="entry name" value="PGPEP1_Glu_AS"/>
</dbReference>
<comment type="catalytic activity">
    <reaction evidence="1 9 10">
        <text>Release of an N-terminal pyroglutamyl group from a polypeptide, the second amino acid generally not being Pro.</text>
        <dbReference type="EC" id="3.4.19.3"/>
    </reaction>
</comment>
<dbReference type="EMBL" id="LRPU01000082">
    <property type="protein sequence ID" value="KXA11709.1"/>
    <property type="molecule type" value="Genomic_DNA"/>
</dbReference>
<dbReference type="SUPFAM" id="SSF53182">
    <property type="entry name" value="Pyrrolidone carboxyl peptidase (pyroglutamate aminopeptidase)"/>
    <property type="match status" value="1"/>
</dbReference>
<dbReference type="InterPro" id="IPR000816">
    <property type="entry name" value="Peptidase_C15"/>
</dbReference>
<dbReference type="GO" id="GO:0016920">
    <property type="term" value="F:pyroglutamyl-peptidase activity"/>
    <property type="evidence" value="ECO:0007669"/>
    <property type="project" value="UniProtKB-UniRule"/>
</dbReference>
<name>A0A133N5X9_CLOPF</name>
<proteinExistence type="inferred from homology"/>
<evidence type="ECO:0000256" key="7">
    <source>
        <dbReference type="ARBA" id="ARBA00022801"/>
    </source>
</evidence>
<protein>
    <recommendedName>
        <fullName evidence="9">Pyrrolidone-carboxylate peptidase</fullName>
        <ecNumber evidence="9">3.4.19.3</ecNumber>
    </recommendedName>
    <alternativeName>
        <fullName evidence="9">5-oxoprolyl-peptidase</fullName>
    </alternativeName>
    <alternativeName>
        <fullName evidence="9">Pyroglutamyl-peptidase I</fullName>
        <shortName evidence="9">PGP-I</shortName>
        <shortName evidence="9">Pyrase</shortName>
    </alternativeName>
</protein>
<dbReference type="GO" id="GO:0006508">
    <property type="term" value="P:proteolysis"/>
    <property type="evidence" value="ECO:0007669"/>
    <property type="project" value="UniProtKB-KW"/>
</dbReference>
<evidence type="ECO:0000313" key="12">
    <source>
        <dbReference type="EMBL" id="KXA11709.1"/>
    </source>
</evidence>
<comment type="similarity">
    <text evidence="4 9">Belongs to the peptidase C15 family.</text>
</comment>
<reference evidence="12 13" key="1">
    <citation type="submission" date="2016-01" db="EMBL/GenBank/DDBJ databases">
        <authorList>
            <person name="Oliw E.H."/>
        </authorList>
    </citation>
    <scope>NUCLEOTIDE SEQUENCE [LARGE SCALE GENOMIC DNA]</scope>
    <source>
        <strain evidence="12 13">MJR7757A</strain>
    </source>
</reference>
<evidence type="ECO:0000256" key="1">
    <source>
        <dbReference type="ARBA" id="ARBA00001770"/>
    </source>
</evidence>
<dbReference type="InterPro" id="IPR029762">
    <property type="entry name" value="PGP-I_bact-type"/>
</dbReference>
<dbReference type="FunFam" id="3.40.630.20:FF:000001">
    <property type="entry name" value="Pyrrolidone-carboxylate peptidase"/>
    <property type="match status" value="1"/>
</dbReference>
<dbReference type="PANTHER" id="PTHR23402">
    <property type="entry name" value="PROTEASE FAMILY C15 PYROGLUTAMYL-PEPTIDASE I-RELATED"/>
    <property type="match status" value="1"/>
</dbReference>
<dbReference type="GO" id="GO:0005829">
    <property type="term" value="C:cytosol"/>
    <property type="evidence" value="ECO:0007669"/>
    <property type="project" value="InterPro"/>
</dbReference>
<evidence type="ECO:0000256" key="8">
    <source>
        <dbReference type="ARBA" id="ARBA00022807"/>
    </source>
</evidence>
<evidence type="ECO:0000256" key="10">
    <source>
        <dbReference type="PROSITE-ProRule" id="PRU10076"/>
    </source>
</evidence>
<dbReference type="EC" id="3.4.19.3" evidence="9"/>
<dbReference type="PANTHER" id="PTHR23402:SF1">
    <property type="entry name" value="PYROGLUTAMYL-PEPTIDASE I"/>
    <property type="match status" value="1"/>
</dbReference>
<dbReference type="PROSITE" id="PS01334">
    <property type="entry name" value="PYRASE_CYS"/>
    <property type="match status" value="1"/>
</dbReference>
<dbReference type="InterPro" id="IPR033694">
    <property type="entry name" value="PGPEP1_Cys_AS"/>
</dbReference>
<dbReference type="PIRSF" id="PIRSF015592">
    <property type="entry name" value="Prld-crbxl_pptds"/>
    <property type="match status" value="1"/>
</dbReference>
<evidence type="ECO:0000313" key="13">
    <source>
        <dbReference type="Proteomes" id="UP000070646"/>
    </source>
</evidence>
<gene>
    <name evidence="9" type="primary">pcp</name>
    <name evidence="12" type="ORF">HMPREF3222_01677</name>
</gene>
<accession>A0A133N5X9</accession>
<dbReference type="InterPro" id="IPR016125">
    <property type="entry name" value="Peptidase_C15-like"/>
</dbReference>
<dbReference type="Gene3D" id="3.40.630.20">
    <property type="entry name" value="Peptidase C15, pyroglutamyl peptidase I-like"/>
    <property type="match status" value="1"/>
</dbReference>
<dbReference type="InterPro" id="IPR036440">
    <property type="entry name" value="Peptidase_C15-like_sf"/>
</dbReference>
<comment type="subunit">
    <text evidence="9">Homotetramer.</text>
</comment>
<feature type="active site" evidence="9">
    <location>
        <position position="167"/>
    </location>
</feature>
<dbReference type="PROSITE" id="PS01333">
    <property type="entry name" value="PYRASE_GLU"/>
    <property type="match status" value="1"/>
</dbReference>
<dbReference type="CDD" id="cd00501">
    <property type="entry name" value="Peptidase_C15"/>
    <property type="match status" value="1"/>
</dbReference>
<evidence type="ECO:0000256" key="6">
    <source>
        <dbReference type="ARBA" id="ARBA00022670"/>
    </source>
</evidence>
<keyword evidence="5 9" id="KW-0963">Cytoplasm</keyword>
<evidence type="ECO:0000256" key="3">
    <source>
        <dbReference type="ARBA" id="ARBA00004496"/>
    </source>
</evidence>
<evidence type="ECO:0000256" key="4">
    <source>
        <dbReference type="ARBA" id="ARBA00006641"/>
    </source>
</evidence>
<comment type="subcellular location">
    <subcellularLocation>
        <location evidence="3 9">Cytoplasm</location>
    </subcellularLocation>
</comment>
<evidence type="ECO:0000256" key="2">
    <source>
        <dbReference type="ARBA" id="ARBA00002280"/>
    </source>
</evidence>
<evidence type="ECO:0000256" key="5">
    <source>
        <dbReference type="ARBA" id="ARBA00022490"/>
    </source>
</evidence>
<evidence type="ECO:0000256" key="9">
    <source>
        <dbReference type="HAMAP-Rule" id="MF_00417"/>
    </source>
</evidence>
<keyword evidence="6 9" id="KW-0645">Protease</keyword>
<dbReference type="NCBIfam" id="TIGR00504">
    <property type="entry name" value="pyro_pdase"/>
    <property type="match status" value="1"/>
</dbReference>
<dbReference type="PATRIC" id="fig|1502.174.peg.1692"/>
<keyword evidence="8 9" id="KW-0788">Thiol protease</keyword>